<dbReference type="GO" id="GO:0006508">
    <property type="term" value="P:proteolysis"/>
    <property type="evidence" value="ECO:0007669"/>
    <property type="project" value="UniProtKB-KW"/>
</dbReference>
<dbReference type="AlphaFoldDB" id="A0A917EFU8"/>
<keyword evidence="5" id="KW-0645">Protease</keyword>
<dbReference type="GO" id="GO:0030288">
    <property type="term" value="C:outer membrane-bounded periplasmic space"/>
    <property type="evidence" value="ECO:0007669"/>
    <property type="project" value="TreeGrafter"/>
</dbReference>
<keyword evidence="6" id="KW-0328">Glycosyltransferase</keyword>
<dbReference type="InterPro" id="IPR009647">
    <property type="entry name" value="PBP_C"/>
</dbReference>
<comment type="pathway">
    <text evidence="1">Cell wall biogenesis; peptidoglycan biosynthesis.</text>
</comment>
<evidence type="ECO:0000256" key="1">
    <source>
        <dbReference type="ARBA" id="ARBA00004752"/>
    </source>
</evidence>
<proteinExistence type="inferred from homology"/>
<dbReference type="PANTHER" id="PTHR32282:SF15">
    <property type="entry name" value="PENICILLIN-BINDING PROTEIN 1C"/>
    <property type="match status" value="1"/>
</dbReference>
<dbReference type="InterPro" id="IPR050396">
    <property type="entry name" value="Glycosyltr_51/Transpeptidase"/>
</dbReference>
<evidence type="ECO:0000256" key="8">
    <source>
        <dbReference type="ARBA" id="ARBA00022801"/>
    </source>
</evidence>
<feature type="domain" description="Glycosyl transferase family 51" evidence="13">
    <location>
        <begin position="61"/>
        <end position="228"/>
    </location>
</feature>
<dbReference type="Gene3D" id="3.40.710.10">
    <property type="entry name" value="DD-peptidase/beta-lactamase superfamily"/>
    <property type="match status" value="1"/>
</dbReference>
<comment type="caution">
    <text evidence="15">The sequence shown here is derived from an EMBL/GenBank/DDBJ whole genome shotgun (WGS) entry which is preliminary data.</text>
</comment>
<dbReference type="Proteomes" id="UP000612855">
    <property type="component" value="Unassembled WGS sequence"/>
</dbReference>
<evidence type="ECO:0000313" key="16">
    <source>
        <dbReference type="Proteomes" id="UP000612855"/>
    </source>
</evidence>
<evidence type="ECO:0000259" key="13">
    <source>
        <dbReference type="Pfam" id="PF00912"/>
    </source>
</evidence>
<evidence type="ECO:0000256" key="11">
    <source>
        <dbReference type="ARBA" id="ARBA00049902"/>
    </source>
</evidence>
<keyword evidence="9" id="KW-0511">Multifunctional enzyme</keyword>
<dbReference type="RefSeq" id="WP_188478003.1">
    <property type="nucleotide sequence ID" value="NZ_BMFJ01000001.1"/>
</dbReference>
<dbReference type="InterPro" id="IPR012338">
    <property type="entry name" value="Beta-lactam/transpept-like"/>
</dbReference>
<evidence type="ECO:0000256" key="2">
    <source>
        <dbReference type="ARBA" id="ARBA00007090"/>
    </source>
</evidence>
<dbReference type="EMBL" id="BMFJ01000001">
    <property type="protein sequence ID" value="GGE36223.1"/>
    <property type="molecule type" value="Genomic_DNA"/>
</dbReference>
<dbReference type="InterPro" id="IPR036950">
    <property type="entry name" value="PBP_transglycosylase"/>
</dbReference>
<dbReference type="NCBIfam" id="TIGR02073">
    <property type="entry name" value="PBP_1c"/>
    <property type="match status" value="1"/>
</dbReference>
<evidence type="ECO:0000259" key="14">
    <source>
        <dbReference type="Pfam" id="PF06832"/>
    </source>
</evidence>
<comment type="catalytic activity">
    <reaction evidence="11">
        <text>[GlcNAc-(1-&gt;4)-Mur2Ac(oyl-L-Ala-gamma-D-Glu-L-Lys-D-Ala-D-Ala)](n)-di-trans,octa-cis-undecaprenyl diphosphate + beta-D-GlcNAc-(1-&gt;4)-Mur2Ac(oyl-L-Ala-gamma-D-Glu-L-Lys-D-Ala-D-Ala)-di-trans,octa-cis-undecaprenyl diphosphate = [GlcNAc-(1-&gt;4)-Mur2Ac(oyl-L-Ala-gamma-D-Glu-L-Lys-D-Ala-D-Ala)](n+1)-di-trans,octa-cis-undecaprenyl diphosphate + di-trans,octa-cis-undecaprenyl diphosphate + H(+)</text>
        <dbReference type="Rhea" id="RHEA:23708"/>
        <dbReference type="Rhea" id="RHEA-COMP:9602"/>
        <dbReference type="Rhea" id="RHEA-COMP:9603"/>
        <dbReference type="ChEBI" id="CHEBI:15378"/>
        <dbReference type="ChEBI" id="CHEBI:58405"/>
        <dbReference type="ChEBI" id="CHEBI:60033"/>
        <dbReference type="ChEBI" id="CHEBI:78435"/>
        <dbReference type="EC" id="2.4.99.28"/>
    </reaction>
</comment>
<name>A0A917EFU8_9RHOB</name>
<dbReference type="PANTHER" id="PTHR32282">
    <property type="entry name" value="BINDING PROTEIN TRANSPEPTIDASE, PUTATIVE-RELATED"/>
    <property type="match status" value="1"/>
</dbReference>
<gene>
    <name evidence="15" type="ORF">GCM10011360_24990</name>
</gene>
<accession>A0A917EFU8</accession>
<dbReference type="EC" id="2.4.99.28" evidence="10"/>
<comment type="similarity">
    <text evidence="2">In the C-terminal section; belongs to the transpeptidase family.</text>
</comment>
<dbReference type="GO" id="GO:0004180">
    <property type="term" value="F:carboxypeptidase activity"/>
    <property type="evidence" value="ECO:0007669"/>
    <property type="project" value="UniProtKB-KW"/>
</dbReference>
<keyword evidence="8" id="KW-0378">Hydrolase</keyword>
<keyword evidence="4" id="KW-0121">Carboxypeptidase</keyword>
<reference evidence="16" key="1">
    <citation type="journal article" date="2019" name="Int. J. Syst. Evol. Microbiol.">
        <title>The Global Catalogue of Microorganisms (GCM) 10K type strain sequencing project: providing services to taxonomists for standard genome sequencing and annotation.</title>
        <authorList>
            <consortium name="The Broad Institute Genomics Platform"/>
            <consortium name="The Broad Institute Genome Sequencing Center for Infectious Disease"/>
            <person name="Wu L."/>
            <person name="Ma J."/>
        </authorList>
    </citation>
    <scope>NUCLEOTIDE SEQUENCE [LARGE SCALE GENOMIC DNA]</scope>
    <source>
        <strain evidence="16">CGMCC 1.12664</strain>
    </source>
</reference>
<evidence type="ECO:0000256" key="10">
    <source>
        <dbReference type="ARBA" id="ARBA00044770"/>
    </source>
</evidence>
<feature type="domain" description="Penicillin-binding C-terminal" evidence="14">
    <location>
        <begin position="600"/>
        <end position="676"/>
    </location>
</feature>
<dbReference type="Gene3D" id="1.10.3810.10">
    <property type="entry name" value="Biosynthetic peptidoglycan transglycosylase-like"/>
    <property type="match status" value="1"/>
</dbReference>
<sequence>MTRHAPGLLLILVLTLWTAALARDRLDDWVAATDLPPLVTETSVEVRDRHGALLRVYTVADGRWRLRTSAPQVDPLYLDMLRAYEDRRFATHPGVDTRALVRAAWQSLKAGRIVSGGSTLTMQTARLLEDSGTGSWAGKLRQIRVALAMERRVGKDRILDLYLHLAPMGGNLEGLRAATLAYFGKEPARLTPAEAALLIALPQSPEARRPDRDALAAAAARDRVLDRMARDGVLDDATVAAAKTDTAPRLRRPFPALAPHLADAARQSAPDAPVRTLALDATLQQSLEALATRAVRGRSDRLSVALLVADHATGEILASVGSPGLGDRGQGYVDMTRAPRSPGSTLKPLIYGLAFDAGLAHPETMIADQPMDFGGYRPQNFDGIFRGDIRVADALRLSLNLPAVQLTEAVGPRNLIAALRRAGTDPQVPGGVPGLAVALGGLGMTLTDLVQLYAGLANGGTARPLHWQTEEAAAPASRVLSRASAWQVGHILAGLAPPPGAPANRLAYKTGTSYGHRDAWAIGYDGAHVIGVWMGRPDGTPVPGAFGGDLAAPILFEAFGRLKPSLALPPPPPPETLLIAAALLPEPLKRFRPRDGYATDPDRPELAFPPEGAVLATTGAIPARVREGHPPFTWMVNGRPVETGRRSRDVLLEGLGKGFTELSVIDASGRSARVQVMLE</sequence>
<dbReference type="Pfam" id="PF00912">
    <property type="entry name" value="Transgly"/>
    <property type="match status" value="1"/>
</dbReference>
<protein>
    <recommendedName>
        <fullName evidence="10">peptidoglycan glycosyltransferase</fullName>
        <ecNumber evidence="10">2.4.99.28</ecNumber>
    </recommendedName>
</protein>
<dbReference type="SUPFAM" id="SSF56601">
    <property type="entry name" value="beta-lactamase/transpeptidase-like"/>
    <property type="match status" value="1"/>
</dbReference>
<dbReference type="GO" id="GO:0008658">
    <property type="term" value="F:penicillin binding"/>
    <property type="evidence" value="ECO:0007669"/>
    <property type="project" value="InterPro"/>
</dbReference>
<evidence type="ECO:0000256" key="3">
    <source>
        <dbReference type="ARBA" id="ARBA00007739"/>
    </source>
</evidence>
<dbReference type="InterPro" id="IPR011815">
    <property type="entry name" value="PBP_1c"/>
</dbReference>
<dbReference type="Pfam" id="PF00905">
    <property type="entry name" value="Transpeptidase"/>
    <property type="match status" value="1"/>
</dbReference>
<dbReference type="Pfam" id="PF06832">
    <property type="entry name" value="BiPBP_C"/>
    <property type="match status" value="1"/>
</dbReference>
<dbReference type="GO" id="GO:0008955">
    <property type="term" value="F:peptidoglycan glycosyltransferase activity"/>
    <property type="evidence" value="ECO:0007669"/>
    <property type="project" value="UniProtKB-EC"/>
</dbReference>
<dbReference type="InterPro" id="IPR001460">
    <property type="entry name" value="PCN-bd_Tpept"/>
</dbReference>
<comment type="similarity">
    <text evidence="3">In the N-terminal section; belongs to the glycosyltransferase 51 family.</text>
</comment>
<dbReference type="SUPFAM" id="SSF53955">
    <property type="entry name" value="Lysozyme-like"/>
    <property type="match status" value="1"/>
</dbReference>
<evidence type="ECO:0000256" key="7">
    <source>
        <dbReference type="ARBA" id="ARBA00022679"/>
    </source>
</evidence>
<dbReference type="InterPro" id="IPR001264">
    <property type="entry name" value="Glyco_trans_51"/>
</dbReference>
<evidence type="ECO:0000259" key="12">
    <source>
        <dbReference type="Pfam" id="PF00905"/>
    </source>
</evidence>
<keyword evidence="7" id="KW-0808">Transferase</keyword>
<feature type="domain" description="Penicillin-binding protein transpeptidase" evidence="12">
    <location>
        <begin position="306"/>
        <end position="525"/>
    </location>
</feature>
<dbReference type="GO" id="GO:0009252">
    <property type="term" value="P:peptidoglycan biosynthetic process"/>
    <property type="evidence" value="ECO:0007669"/>
    <property type="project" value="InterPro"/>
</dbReference>
<evidence type="ECO:0000256" key="4">
    <source>
        <dbReference type="ARBA" id="ARBA00022645"/>
    </source>
</evidence>
<evidence type="ECO:0000256" key="9">
    <source>
        <dbReference type="ARBA" id="ARBA00023268"/>
    </source>
</evidence>
<evidence type="ECO:0000256" key="6">
    <source>
        <dbReference type="ARBA" id="ARBA00022676"/>
    </source>
</evidence>
<organism evidence="15 16">
    <name type="scientific">Primorskyibacter flagellatus</name>
    <dbReference type="NCBI Taxonomy" id="1387277"/>
    <lineage>
        <taxon>Bacteria</taxon>
        <taxon>Pseudomonadati</taxon>
        <taxon>Pseudomonadota</taxon>
        <taxon>Alphaproteobacteria</taxon>
        <taxon>Rhodobacterales</taxon>
        <taxon>Roseobacteraceae</taxon>
        <taxon>Primorskyibacter</taxon>
    </lineage>
</organism>
<evidence type="ECO:0000256" key="5">
    <source>
        <dbReference type="ARBA" id="ARBA00022670"/>
    </source>
</evidence>
<evidence type="ECO:0000313" key="15">
    <source>
        <dbReference type="EMBL" id="GGE36223.1"/>
    </source>
</evidence>
<keyword evidence="16" id="KW-1185">Reference proteome</keyword>
<dbReference type="InterPro" id="IPR023346">
    <property type="entry name" value="Lysozyme-like_dom_sf"/>
</dbReference>